<dbReference type="InterPro" id="IPR015421">
    <property type="entry name" value="PyrdxlP-dep_Trfase_major"/>
</dbReference>
<dbReference type="InterPro" id="IPR051446">
    <property type="entry name" value="HTH_trans_reg/aminotransferase"/>
</dbReference>
<comment type="similarity">
    <text evidence="1">In the C-terminal section; belongs to the class-I pyridoxal-phosphate-dependent aminotransferase family.</text>
</comment>
<keyword evidence="2" id="KW-0663">Pyridoxal phosphate</keyword>
<dbReference type="EMBL" id="JAENHK010000010">
    <property type="protein sequence ID" value="MBK1896649.1"/>
    <property type="molecule type" value="Genomic_DNA"/>
</dbReference>
<evidence type="ECO:0000313" key="7">
    <source>
        <dbReference type="EMBL" id="MBK1896649.1"/>
    </source>
</evidence>
<keyword evidence="5" id="KW-0804">Transcription</keyword>
<dbReference type="Pfam" id="PF00155">
    <property type="entry name" value="Aminotran_1_2"/>
    <property type="match status" value="1"/>
</dbReference>
<comment type="caution">
    <text evidence="7">The sequence shown here is derived from an EMBL/GenBank/DDBJ whole genome shotgun (WGS) entry which is preliminary data.</text>
</comment>
<dbReference type="PROSITE" id="PS50949">
    <property type="entry name" value="HTH_GNTR"/>
    <property type="match status" value="1"/>
</dbReference>
<dbReference type="SMART" id="SM00345">
    <property type="entry name" value="HTH_GNTR"/>
    <property type="match status" value="1"/>
</dbReference>
<evidence type="ECO:0000313" key="8">
    <source>
        <dbReference type="Proteomes" id="UP000628669"/>
    </source>
</evidence>
<dbReference type="SUPFAM" id="SSF53383">
    <property type="entry name" value="PLP-dependent transferases"/>
    <property type="match status" value="1"/>
</dbReference>
<keyword evidence="7" id="KW-0808">Transferase</keyword>
<feature type="domain" description="HTH gntR-type" evidence="6">
    <location>
        <begin position="16"/>
        <end position="84"/>
    </location>
</feature>
<keyword evidence="8" id="KW-1185">Reference proteome</keyword>
<dbReference type="Proteomes" id="UP000628669">
    <property type="component" value="Unassembled WGS sequence"/>
</dbReference>
<gene>
    <name evidence="7" type="ORF">JHL15_12855</name>
</gene>
<keyword evidence="4" id="KW-0238">DNA-binding</keyword>
<keyword evidence="7" id="KW-0032">Aminotransferase</keyword>
<dbReference type="PANTHER" id="PTHR46577:SF1">
    <property type="entry name" value="HTH-TYPE TRANSCRIPTIONAL REGULATORY PROTEIN GABR"/>
    <property type="match status" value="1"/>
</dbReference>
<dbReference type="Gene3D" id="3.40.640.10">
    <property type="entry name" value="Type I PLP-dependent aspartate aminotransferase-like (Major domain)"/>
    <property type="match status" value="1"/>
</dbReference>
<proteinExistence type="inferred from homology"/>
<evidence type="ECO:0000256" key="2">
    <source>
        <dbReference type="ARBA" id="ARBA00022898"/>
    </source>
</evidence>
<accession>A0ABS1FW42</accession>
<dbReference type="InterPro" id="IPR015424">
    <property type="entry name" value="PyrdxlP-dep_Trfase"/>
</dbReference>
<organism evidence="7 8">
    <name type="scientific">Chryseobacterium paridis</name>
    <dbReference type="NCBI Taxonomy" id="2800328"/>
    <lineage>
        <taxon>Bacteria</taxon>
        <taxon>Pseudomonadati</taxon>
        <taxon>Bacteroidota</taxon>
        <taxon>Flavobacteriia</taxon>
        <taxon>Flavobacteriales</taxon>
        <taxon>Weeksellaceae</taxon>
        <taxon>Chryseobacterium group</taxon>
        <taxon>Chryseobacterium</taxon>
    </lineage>
</organism>
<evidence type="ECO:0000256" key="4">
    <source>
        <dbReference type="ARBA" id="ARBA00023125"/>
    </source>
</evidence>
<dbReference type="SUPFAM" id="SSF46785">
    <property type="entry name" value="Winged helix' DNA-binding domain"/>
    <property type="match status" value="1"/>
</dbReference>
<evidence type="ECO:0000259" key="6">
    <source>
        <dbReference type="PROSITE" id="PS50949"/>
    </source>
</evidence>
<protein>
    <submittedName>
        <fullName evidence="7">PLP-dependent aminotransferase family protein</fullName>
    </submittedName>
</protein>
<evidence type="ECO:0000256" key="3">
    <source>
        <dbReference type="ARBA" id="ARBA00023015"/>
    </source>
</evidence>
<dbReference type="CDD" id="cd00609">
    <property type="entry name" value="AAT_like"/>
    <property type="match status" value="1"/>
</dbReference>
<dbReference type="CDD" id="cd07377">
    <property type="entry name" value="WHTH_GntR"/>
    <property type="match status" value="1"/>
</dbReference>
<dbReference type="InterPro" id="IPR000524">
    <property type="entry name" value="Tscrpt_reg_HTH_GntR"/>
</dbReference>
<dbReference type="InterPro" id="IPR004839">
    <property type="entry name" value="Aminotransferase_I/II_large"/>
</dbReference>
<keyword evidence="3" id="KW-0805">Transcription regulation</keyword>
<reference evidence="8" key="1">
    <citation type="submission" date="2021-01" db="EMBL/GenBank/DDBJ databases">
        <title>Genome public.</title>
        <authorList>
            <person name="Liu C."/>
            <person name="Sun Q."/>
        </authorList>
    </citation>
    <scope>NUCLEOTIDE SEQUENCE [LARGE SCALE GENOMIC DNA]</scope>
    <source>
        <strain evidence="8">YIM B02567</strain>
    </source>
</reference>
<evidence type="ECO:0000256" key="1">
    <source>
        <dbReference type="ARBA" id="ARBA00005384"/>
    </source>
</evidence>
<name>A0ABS1FW42_9FLAO</name>
<dbReference type="PANTHER" id="PTHR46577">
    <property type="entry name" value="HTH-TYPE TRANSCRIPTIONAL REGULATORY PROTEIN GABR"/>
    <property type="match status" value="1"/>
</dbReference>
<dbReference type="InterPro" id="IPR036390">
    <property type="entry name" value="WH_DNA-bd_sf"/>
</dbReference>
<dbReference type="GO" id="GO:0008483">
    <property type="term" value="F:transaminase activity"/>
    <property type="evidence" value="ECO:0007669"/>
    <property type="project" value="UniProtKB-KW"/>
</dbReference>
<evidence type="ECO:0000256" key="5">
    <source>
        <dbReference type="ARBA" id="ARBA00023163"/>
    </source>
</evidence>
<dbReference type="Gene3D" id="1.10.10.10">
    <property type="entry name" value="Winged helix-like DNA-binding domain superfamily/Winged helix DNA-binding domain"/>
    <property type="match status" value="1"/>
</dbReference>
<dbReference type="RefSeq" id="WP_200246286.1">
    <property type="nucleotide sequence ID" value="NZ_JAENHK010000010.1"/>
</dbReference>
<dbReference type="Pfam" id="PF00392">
    <property type="entry name" value="GntR"/>
    <property type="match status" value="1"/>
</dbReference>
<sequence length="488" mass="54922">MLPYKNLILINTDTTEPLYRQIAVQLIALIQEGKLLPGTLLPSTRTLAFDLQLHRKTITAAYDVLVSEDWVDNLPRKGYVVSSDLPLIKPRSYKKNKISAFAHKGVISFEPLDTILNPVFPLDKSRIMIDDGFPDVSLLPVTTIAKQFKKALDNVTYKAILRHGMWENSNLSVALSTFLKQTRGLDIGVENIFITRGAQMAIYIAASLIIKPGDKVIVSDPSYFIADLVFERLGAELIRVPVDSEGMCTQSIEEILQKNEVKMMYIIPHHHHPTTVTMSVERRQHMLKLIKAYDIAVIEDDYDYDFQFKYDPYLPLASGDHGGKIIYIGSLTKVLGTPFRLGYMVATTDFLDAARKLRRLIDIRGDAIIEEAAAGLINNGDLTRHIQRSNRLYAQRCDMASELISKELTDVVNFTKPTGGMALWLTFNPEFKLYDILKKAHKDGIVLSGTVYCTGKNAHLNSCRFGFASLNEKQLIEVIEVLKKASEK</sequence>
<dbReference type="InterPro" id="IPR036388">
    <property type="entry name" value="WH-like_DNA-bd_sf"/>
</dbReference>